<dbReference type="GO" id="GO:0009507">
    <property type="term" value="C:chloroplast"/>
    <property type="evidence" value="ECO:0007669"/>
    <property type="project" value="UniProtKB-SubCell"/>
</dbReference>
<dbReference type="EMBL" id="MH898667">
    <property type="protein sequence ID" value="AYQ93316.1"/>
    <property type="molecule type" value="Genomic_DNA"/>
</dbReference>
<gene>
    <name evidence="4" type="primary">rpl23</name>
</gene>
<proteinExistence type="inferred from homology"/>
<evidence type="ECO:0000313" key="5">
    <source>
        <dbReference type="EMBL" id="AYQ93316.1"/>
    </source>
</evidence>
<evidence type="ECO:0000256" key="1">
    <source>
        <dbReference type="ARBA" id="ARBA00006700"/>
    </source>
</evidence>
<organism evidence="5">
    <name type="scientific">Phacus inflexus</name>
    <dbReference type="NCBI Taxonomy" id="461210"/>
    <lineage>
        <taxon>Eukaryota</taxon>
        <taxon>Discoba</taxon>
        <taxon>Euglenozoa</taxon>
        <taxon>Euglenida</taxon>
        <taxon>Spirocuta</taxon>
        <taxon>Euglenophyceae</taxon>
        <taxon>Euglenales</taxon>
        <taxon>Phacaceae</taxon>
        <taxon>Phacus</taxon>
    </lineage>
</organism>
<keyword evidence="4" id="KW-0699">rRNA-binding</keyword>
<comment type="similarity">
    <text evidence="1 4">Belongs to the universal ribosomal protein uL23 family.</text>
</comment>
<dbReference type="GO" id="GO:1990904">
    <property type="term" value="C:ribonucleoprotein complex"/>
    <property type="evidence" value="ECO:0007669"/>
    <property type="project" value="UniProtKB-KW"/>
</dbReference>
<reference evidence="5" key="1">
    <citation type="journal article" date="2018" name="Sci. Rep.">
        <title>Dynamic evolution of inverted repeats in Euglenophyta plastid genomes.</title>
        <authorList>
            <person name="Karnkowska A."/>
            <person name="Bennett M.S."/>
            <person name="Triemer R.E."/>
        </authorList>
    </citation>
    <scope>NUCLEOTIDE SEQUENCE</scope>
</reference>
<evidence type="ECO:0000256" key="2">
    <source>
        <dbReference type="ARBA" id="ARBA00022980"/>
    </source>
</evidence>
<dbReference type="Pfam" id="PF00276">
    <property type="entry name" value="Ribosomal_L23"/>
    <property type="match status" value="1"/>
</dbReference>
<evidence type="ECO:0000256" key="4">
    <source>
        <dbReference type="HAMAP-Rule" id="MF_01369"/>
    </source>
</evidence>
<comment type="function">
    <text evidence="4">Binds to 23S rRNA.</text>
</comment>
<evidence type="ECO:0000256" key="3">
    <source>
        <dbReference type="ARBA" id="ARBA00023274"/>
    </source>
</evidence>
<dbReference type="SUPFAM" id="SSF54189">
    <property type="entry name" value="Ribosomal proteins S24e, L23 and L15e"/>
    <property type="match status" value="1"/>
</dbReference>
<keyword evidence="3 4" id="KW-0687">Ribonucleoprotein</keyword>
<dbReference type="Gene3D" id="3.30.70.330">
    <property type="match status" value="1"/>
</dbReference>
<sequence>MIDMFKYPLFTDKTNKLLQINKYTFLTDVKFTKTMAINIIEDIFSVKVVSINTSILSSKKRRLGKFLGFKNSFKRILITLSSGQFIPFF</sequence>
<keyword evidence="2 4" id="KW-0689">Ribosomal protein</keyword>
<comment type="subunit">
    <text evidence="4">Part of the 50S ribosomal subunit.</text>
</comment>
<dbReference type="InterPro" id="IPR013025">
    <property type="entry name" value="Ribosomal_uL23-like"/>
</dbReference>
<dbReference type="AlphaFoldDB" id="A0A3G3LKT1"/>
<protein>
    <recommendedName>
        <fullName evidence="4">Large ribosomal subunit protein uL23c</fullName>
    </recommendedName>
</protein>
<dbReference type="GO" id="GO:0003735">
    <property type="term" value="F:structural constituent of ribosome"/>
    <property type="evidence" value="ECO:0007669"/>
    <property type="project" value="InterPro"/>
</dbReference>
<comment type="subcellular location">
    <subcellularLocation>
        <location evidence="4">Plastid</location>
        <location evidence="4">Chloroplast</location>
    </subcellularLocation>
</comment>
<geneLocation type="chloroplast" evidence="5"/>
<dbReference type="GO" id="GO:0005840">
    <property type="term" value="C:ribosome"/>
    <property type="evidence" value="ECO:0007669"/>
    <property type="project" value="UniProtKB-KW"/>
</dbReference>
<dbReference type="GO" id="GO:0019843">
    <property type="term" value="F:rRNA binding"/>
    <property type="evidence" value="ECO:0007669"/>
    <property type="project" value="UniProtKB-UniRule"/>
</dbReference>
<dbReference type="HAMAP" id="MF_01369_B">
    <property type="entry name" value="Ribosomal_uL23_B"/>
    <property type="match status" value="1"/>
</dbReference>
<keyword evidence="5" id="KW-0934">Plastid</keyword>
<keyword evidence="4" id="KW-0694">RNA-binding</keyword>
<name>A0A3G3LKT1_9EUGL</name>
<accession>A0A3G3LKT1</accession>
<keyword evidence="5" id="KW-0150">Chloroplast</keyword>
<dbReference type="InterPro" id="IPR012678">
    <property type="entry name" value="Ribosomal_uL23/eL15/eS24_sf"/>
</dbReference>
<dbReference type="InterPro" id="IPR012677">
    <property type="entry name" value="Nucleotide-bd_a/b_plait_sf"/>
</dbReference>
<dbReference type="GO" id="GO:0006412">
    <property type="term" value="P:translation"/>
    <property type="evidence" value="ECO:0007669"/>
    <property type="project" value="UniProtKB-UniRule"/>
</dbReference>